<reference evidence="6 7" key="1">
    <citation type="journal article" date="2021" name="Int. J. Syst. Evol. Microbiol.">
        <title>Pseudomonas piscium sp. nov., Pseudomonas pisciculturae sp. nov., Pseudomonas mucoides sp. nov. and Pseudomonas neuropathica sp. nov. isolated from rainbow trout.</title>
        <authorList>
            <person name="Duman M."/>
            <person name="Mulet M."/>
            <person name="Altun S."/>
            <person name="Saticioglu I.B."/>
            <person name="Gomila M."/>
            <person name="Lalucat J."/>
            <person name="Garcia-Valdes E."/>
        </authorList>
    </citation>
    <scope>NUCLEOTIDE SEQUENCE [LARGE SCALE GENOMIC DNA]</scope>
    <source>
        <strain evidence="6 7">LMG 28632</strain>
    </source>
</reference>
<name>A0ABS3AJG6_9PSED</name>
<comment type="caution">
    <text evidence="6">The sequence shown here is derived from an EMBL/GenBank/DDBJ whole genome shotgun (WGS) entry which is preliminary data.</text>
</comment>
<gene>
    <name evidence="6" type="ORF">IMW75_17030</name>
</gene>
<dbReference type="EC" id="2.4.1.325" evidence="6"/>
<keyword evidence="4 6" id="KW-0808">Transferase</keyword>
<evidence type="ECO:0000313" key="6">
    <source>
        <dbReference type="EMBL" id="MBN3966971.1"/>
    </source>
</evidence>
<evidence type="ECO:0000256" key="4">
    <source>
        <dbReference type="ARBA" id="ARBA00022679"/>
    </source>
</evidence>
<sequence>MKILHLADDEKFIDLAIKTFEVAAPDQNDLYVYSRHPLRLVKSRASIPSKLSLLTGYLAKKINQYDLVIIHSLNPAWYPSILKLNRNIPIVWIGWGYDYYDIIYSSPKQMLLPLTKQRMKEIQTTGSLYSKIKSKLKNLITSTSKTKVIERINYFSPVLPAEFDLVKNMFSGTKFPEYIFWNYGNLEEDLVRGFTDSQVTGNAILVGNSASLENNHLDTFSLLSNTGFQKRFLVCPLSYGDARYRDLLTKIGRDRFGELFKPLVDFVPIDLYVRTLESCGFVIMNHVRQQAVGNIVIMLYLGAKVFLRRECPTFEFFHSQGAIIFSVQQLEQNPDLLNAKLDQQSMKINRSIVMKNWSKASSDKKTMDLINKVTMPSLTI</sequence>
<proteinExistence type="predicted"/>
<keyword evidence="5" id="KW-0472">Membrane</keyword>
<dbReference type="GO" id="GO:0102031">
    <property type="term" value="F:4-acetamido-4,6-dideoxy-D-galactose transferase activity"/>
    <property type="evidence" value="ECO:0007669"/>
    <property type="project" value="UniProtKB-EC"/>
</dbReference>
<dbReference type="RefSeq" id="WP_205893273.1">
    <property type="nucleotide sequence ID" value="NZ_JADEVO010000024.1"/>
</dbReference>
<protein>
    <submittedName>
        <fullName evidence="6">TDP-N-acetylfucosamine:lipid II N-acetylfucosaminyltransferase</fullName>
        <ecNumber evidence="6">2.4.1.325</ecNumber>
    </submittedName>
</protein>
<accession>A0ABS3AJG6</accession>
<keyword evidence="3 6" id="KW-0328">Glycosyltransferase</keyword>
<organism evidence="6 7">
    <name type="scientific">Pseudomonas gregormendelii</name>
    <dbReference type="NCBI Taxonomy" id="1628277"/>
    <lineage>
        <taxon>Bacteria</taxon>
        <taxon>Pseudomonadati</taxon>
        <taxon>Pseudomonadota</taxon>
        <taxon>Gammaproteobacteria</taxon>
        <taxon>Pseudomonadales</taxon>
        <taxon>Pseudomonadaceae</taxon>
        <taxon>Pseudomonas</taxon>
    </lineage>
</organism>
<evidence type="ECO:0000313" key="7">
    <source>
        <dbReference type="Proteomes" id="UP000772591"/>
    </source>
</evidence>
<dbReference type="Proteomes" id="UP000772591">
    <property type="component" value="Unassembled WGS sequence"/>
</dbReference>
<keyword evidence="2" id="KW-0997">Cell inner membrane</keyword>
<dbReference type="Pfam" id="PF07429">
    <property type="entry name" value="Glyco_transf_56"/>
    <property type="match status" value="1"/>
</dbReference>
<dbReference type="SUPFAM" id="SSF53756">
    <property type="entry name" value="UDP-Glycosyltransferase/glycogen phosphorylase"/>
    <property type="match status" value="1"/>
</dbReference>
<evidence type="ECO:0000256" key="3">
    <source>
        <dbReference type="ARBA" id="ARBA00022676"/>
    </source>
</evidence>
<dbReference type="InterPro" id="IPR009993">
    <property type="entry name" value="WecF"/>
</dbReference>
<keyword evidence="7" id="KW-1185">Reference proteome</keyword>
<evidence type="ECO:0000256" key="5">
    <source>
        <dbReference type="ARBA" id="ARBA00023136"/>
    </source>
</evidence>
<evidence type="ECO:0000256" key="1">
    <source>
        <dbReference type="ARBA" id="ARBA00022475"/>
    </source>
</evidence>
<evidence type="ECO:0000256" key="2">
    <source>
        <dbReference type="ARBA" id="ARBA00022519"/>
    </source>
</evidence>
<dbReference type="EMBL" id="JADEVO010000024">
    <property type="protein sequence ID" value="MBN3966971.1"/>
    <property type="molecule type" value="Genomic_DNA"/>
</dbReference>
<keyword evidence="1" id="KW-1003">Cell membrane</keyword>